<dbReference type="InterPro" id="IPR024455">
    <property type="entry name" value="Phage_capsid"/>
</dbReference>
<dbReference type="SUPFAM" id="SSF56563">
    <property type="entry name" value="Major capsid protein gp5"/>
    <property type="match status" value="1"/>
</dbReference>
<dbReference type="HOGENOM" id="CLU_041417_0_0_5"/>
<sequence length="389" mass="42115">MRHMSKTELLGSAAITLKDGGEDDPDDIVTKAIGDLTATVNKRLDDIEAKTDTTKIEERLDKIEAKSNRAKGGDDADPDEQAEVEKKAFGTYLRLGNQTPPDEIKALTVSNDPQAGYLAPAEMSTEFVRNLVEYSPIRSIASVRGITGPSVKYPKRTGVTNAQWEGEAEESEESAPAFGQLEVLPHKLTTFTDISNELLSDSGGTAEAEVRMALAEDFGKKEGTAFVNGTGSGQPEGLMTHADIAETINGSTSALSADKMIDLMYALPAMYRNAGTWLMNGTTLAAVRKLKDGDGRFLWQPSFQAGQPETILGRPVVEAVDMPDIASGAFPILYGDFSAYRIVDRLSMSILSDPYTQARKGVTRMHATRRVGGRVLQAARFRKLKMSTS</sequence>
<evidence type="ECO:0000256" key="1">
    <source>
        <dbReference type="ARBA" id="ARBA00004328"/>
    </source>
</evidence>
<name>S9R0B7_9RHOB</name>
<feature type="domain" description="Phage capsid-like C-terminal" evidence="2">
    <location>
        <begin position="116"/>
        <end position="385"/>
    </location>
</feature>
<dbReference type="OrthoDB" id="9786516at2"/>
<evidence type="ECO:0000313" key="3">
    <source>
        <dbReference type="EMBL" id="EPX85378.1"/>
    </source>
</evidence>
<dbReference type="eggNOG" id="COG4653">
    <property type="taxonomic scope" value="Bacteria"/>
</dbReference>
<comment type="subcellular location">
    <subcellularLocation>
        <location evidence="1">Virion</location>
    </subcellularLocation>
</comment>
<dbReference type="EMBL" id="APVH01000009">
    <property type="protein sequence ID" value="EPX85378.1"/>
    <property type="molecule type" value="Genomic_DNA"/>
</dbReference>
<proteinExistence type="predicted"/>
<dbReference type="InterPro" id="IPR054612">
    <property type="entry name" value="Phage_capsid-like_C"/>
</dbReference>
<accession>S9R0B7</accession>
<protein>
    <submittedName>
        <fullName evidence="3">Phage major capsid protein</fullName>
    </submittedName>
</protein>
<dbReference type="STRING" id="1123237.Salmuc_02758"/>
<dbReference type="Proteomes" id="UP000015347">
    <property type="component" value="Unassembled WGS sequence"/>
</dbReference>
<evidence type="ECO:0000313" key="4">
    <source>
        <dbReference type="Proteomes" id="UP000015347"/>
    </source>
</evidence>
<organism evidence="3 4">
    <name type="scientific">Salipiger mucosus DSM 16094</name>
    <dbReference type="NCBI Taxonomy" id="1123237"/>
    <lineage>
        <taxon>Bacteria</taxon>
        <taxon>Pseudomonadati</taxon>
        <taxon>Pseudomonadota</taxon>
        <taxon>Alphaproteobacteria</taxon>
        <taxon>Rhodobacterales</taxon>
        <taxon>Roseobacteraceae</taxon>
        <taxon>Salipiger</taxon>
    </lineage>
</organism>
<evidence type="ECO:0000259" key="2">
    <source>
        <dbReference type="Pfam" id="PF05065"/>
    </source>
</evidence>
<dbReference type="NCBIfam" id="TIGR01554">
    <property type="entry name" value="major_cap_HK97"/>
    <property type="match status" value="1"/>
</dbReference>
<dbReference type="Pfam" id="PF05065">
    <property type="entry name" value="Phage_capsid"/>
    <property type="match status" value="1"/>
</dbReference>
<dbReference type="Gene3D" id="3.30.2320.10">
    <property type="entry name" value="hypothetical protein PF0899 domain"/>
    <property type="match status" value="1"/>
</dbReference>
<keyword evidence="4" id="KW-1185">Reference proteome</keyword>
<comment type="caution">
    <text evidence="3">The sequence shown here is derived from an EMBL/GenBank/DDBJ whole genome shotgun (WGS) entry which is preliminary data.</text>
</comment>
<dbReference type="AlphaFoldDB" id="S9R0B7"/>
<reference evidence="4" key="1">
    <citation type="journal article" date="2014" name="Stand. Genomic Sci.">
        <title>Genome sequence of the exopolysaccharide-producing Salipiger mucosus type strain (DSM 16094(T)), a moderately halophilic member of the Roseobacter clade.</title>
        <authorList>
            <person name="Riedel T."/>
            <person name="Spring S."/>
            <person name="Fiebig A."/>
            <person name="Petersen J."/>
            <person name="Kyrpides N.C."/>
            <person name="Goker M."/>
            <person name="Klenk H.P."/>
        </authorList>
    </citation>
    <scope>NUCLEOTIDE SEQUENCE [LARGE SCALE GENOMIC DNA]</scope>
    <source>
        <strain evidence="4">DSM 16094</strain>
    </source>
</reference>
<dbReference type="Gene3D" id="3.30.2400.10">
    <property type="entry name" value="Major capsid protein gp5"/>
    <property type="match status" value="1"/>
</dbReference>
<gene>
    <name evidence="3" type="ORF">Salmuc_02758</name>
</gene>